<dbReference type="SUPFAM" id="SSF53822">
    <property type="entry name" value="Periplasmic binding protein-like I"/>
    <property type="match status" value="2"/>
</dbReference>
<feature type="transmembrane region" description="Helical" evidence="15">
    <location>
        <begin position="608"/>
        <end position="627"/>
    </location>
</feature>
<dbReference type="EMBL" id="NNAY01000226">
    <property type="protein sequence ID" value="OXU29874.1"/>
    <property type="molecule type" value="Genomic_DNA"/>
</dbReference>
<evidence type="ECO:0000256" key="4">
    <source>
        <dbReference type="ARBA" id="ARBA00022692"/>
    </source>
</evidence>
<name>A0A232FGK3_9HYME</name>
<keyword evidence="4 15" id="KW-0812">Transmembrane</keyword>
<keyword evidence="11" id="KW-0628">Postsynaptic cell membrane</keyword>
<dbReference type="Gene3D" id="3.40.190.10">
    <property type="entry name" value="Periplasmic binding protein-like II"/>
    <property type="match status" value="1"/>
</dbReference>
<evidence type="ECO:0000256" key="11">
    <source>
        <dbReference type="ARBA" id="ARBA00023257"/>
    </source>
</evidence>
<evidence type="ECO:0000256" key="2">
    <source>
        <dbReference type="ARBA" id="ARBA00008685"/>
    </source>
</evidence>
<dbReference type="SMART" id="SM00079">
    <property type="entry name" value="PBPe"/>
    <property type="match status" value="1"/>
</dbReference>
<dbReference type="InterPro" id="IPR019594">
    <property type="entry name" value="Glu/Gly-bd"/>
</dbReference>
<dbReference type="InterPro" id="IPR028082">
    <property type="entry name" value="Peripla_BP_I"/>
</dbReference>
<dbReference type="GO" id="GO:0045211">
    <property type="term" value="C:postsynaptic membrane"/>
    <property type="evidence" value="ECO:0007669"/>
    <property type="project" value="UniProtKB-SubCell"/>
</dbReference>
<evidence type="ECO:0000256" key="9">
    <source>
        <dbReference type="ARBA" id="ARBA00023170"/>
    </source>
</evidence>
<keyword evidence="13" id="KW-0407">Ion channel</keyword>
<dbReference type="AlphaFoldDB" id="A0A232FGK3"/>
<accession>A0A232FGK3</accession>
<dbReference type="Proteomes" id="UP000215335">
    <property type="component" value="Unassembled WGS sequence"/>
</dbReference>
<dbReference type="Pfam" id="PF10613">
    <property type="entry name" value="Lig_chan-Glu_bd"/>
    <property type="match status" value="1"/>
</dbReference>
<proteinExistence type="inferred from homology"/>
<evidence type="ECO:0000313" key="19">
    <source>
        <dbReference type="Proteomes" id="UP000215335"/>
    </source>
</evidence>
<dbReference type="SMART" id="SM00918">
    <property type="entry name" value="Lig_chan-Glu_bd"/>
    <property type="match status" value="1"/>
</dbReference>
<evidence type="ECO:0000256" key="7">
    <source>
        <dbReference type="ARBA" id="ARBA00023065"/>
    </source>
</evidence>
<keyword evidence="7" id="KW-0406">Ion transport</keyword>
<protein>
    <recommendedName>
        <fullName evidence="20">Ionotropic glutamate receptor L-glutamate and glycine-binding domain-containing protein</fullName>
    </recommendedName>
</protein>
<evidence type="ECO:0000256" key="14">
    <source>
        <dbReference type="ARBA" id="ARBA00034100"/>
    </source>
</evidence>
<evidence type="ECO:0000259" key="16">
    <source>
        <dbReference type="SMART" id="SM00079"/>
    </source>
</evidence>
<evidence type="ECO:0008006" key="20">
    <source>
        <dbReference type="Google" id="ProtNLM"/>
    </source>
</evidence>
<keyword evidence="8 15" id="KW-0472">Membrane</keyword>
<evidence type="ECO:0000256" key="10">
    <source>
        <dbReference type="ARBA" id="ARBA00023180"/>
    </source>
</evidence>
<dbReference type="InterPro" id="IPR001320">
    <property type="entry name" value="Iontro_rcpt_C"/>
</dbReference>
<dbReference type="PANTHER" id="PTHR18966">
    <property type="entry name" value="IONOTROPIC GLUTAMATE RECEPTOR"/>
    <property type="match status" value="1"/>
</dbReference>
<evidence type="ECO:0000256" key="8">
    <source>
        <dbReference type="ARBA" id="ARBA00023136"/>
    </source>
</evidence>
<reference evidence="18 19" key="1">
    <citation type="journal article" date="2017" name="Curr. Biol.">
        <title>The Evolution of Venom by Co-option of Single-Copy Genes.</title>
        <authorList>
            <person name="Martinson E.O."/>
            <person name="Mrinalini"/>
            <person name="Kelkar Y.D."/>
            <person name="Chang C.H."/>
            <person name="Werren J.H."/>
        </authorList>
    </citation>
    <scope>NUCLEOTIDE SEQUENCE [LARGE SCALE GENOMIC DNA]</scope>
    <source>
        <strain evidence="18 19">Alberta</strain>
        <tissue evidence="18">Whole body</tissue>
    </source>
</reference>
<dbReference type="GO" id="GO:0015276">
    <property type="term" value="F:ligand-gated monoatomic ion channel activity"/>
    <property type="evidence" value="ECO:0007669"/>
    <property type="project" value="InterPro"/>
</dbReference>
<evidence type="ECO:0000256" key="5">
    <source>
        <dbReference type="ARBA" id="ARBA00022989"/>
    </source>
</evidence>
<evidence type="ECO:0000256" key="6">
    <source>
        <dbReference type="ARBA" id="ARBA00023018"/>
    </source>
</evidence>
<dbReference type="STRING" id="543379.A0A232FGK3"/>
<feature type="domain" description="Ionotropic glutamate receptor L-glutamate and glycine-binding" evidence="17">
    <location>
        <begin position="435"/>
        <end position="500"/>
    </location>
</feature>
<keyword evidence="5 15" id="KW-1133">Transmembrane helix</keyword>
<dbReference type="SUPFAM" id="SSF53850">
    <property type="entry name" value="Periplasmic binding protein-like II"/>
    <property type="match status" value="1"/>
</dbReference>
<evidence type="ECO:0000313" key="18">
    <source>
        <dbReference type="EMBL" id="OXU29874.1"/>
    </source>
</evidence>
<dbReference type="FunFam" id="3.40.190.10:FF:000210">
    <property type="entry name" value="Glutamate receptor ionotropic, kainate 1"/>
    <property type="match status" value="1"/>
</dbReference>
<keyword evidence="10" id="KW-0325">Glycoprotein</keyword>
<keyword evidence="12" id="KW-1071">Ligand-gated ion channel</keyword>
<dbReference type="InterPro" id="IPR001828">
    <property type="entry name" value="ANF_lig-bd_rcpt"/>
</dbReference>
<comment type="similarity">
    <text evidence="2">Belongs to the glutamate-gated ion channel (TC 1.A.10.1) family.</text>
</comment>
<organism evidence="18 19">
    <name type="scientific">Trichomalopsis sarcophagae</name>
    <dbReference type="NCBI Taxonomy" id="543379"/>
    <lineage>
        <taxon>Eukaryota</taxon>
        <taxon>Metazoa</taxon>
        <taxon>Ecdysozoa</taxon>
        <taxon>Arthropoda</taxon>
        <taxon>Hexapoda</taxon>
        <taxon>Insecta</taxon>
        <taxon>Pterygota</taxon>
        <taxon>Neoptera</taxon>
        <taxon>Endopterygota</taxon>
        <taxon>Hymenoptera</taxon>
        <taxon>Apocrita</taxon>
        <taxon>Proctotrupomorpha</taxon>
        <taxon>Chalcidoidea</taxon>
        <taxon>Pteromalidae</taxon>
        <taxon>Pteromalinae</taxon>
        <taxon>Trichomalopsis</taxon>
    </lineage>
</organism>
<comment type="caution">
    <text evidence="18">The sequence shown here is derived from an EMBL/GenBank/DDBJ whole genome shotgun (WGS) entry which is preliminary data.</text>
</comment>
<keyword evidence="3" id="KW-0813">Transport</keyword>
<gene>
    <name evidence="18" type="ORF">TSAR_002822</name>
</gene>
<sequence>MVMAYVDLVKAMGWKSFTIIYENNEGLVRLQELLKAHGPTEHPITIKQLVLDCSIDKIYTVLKQAQEIGMMTDYHSYFITSLDLHAVDLSEFKHGGTNITAFRIVNPEKTQNVVQDWIFGEQRYLRKLNMEQNEVIGSGDFNPVVRLSNNEFYGLCLPLASWLQFRELFDEIDRYFQAYSEDDMLDQRITFSGFYIRFMISYSDRAFELLEDDETTIRKDSGESRSKKVRKPSLVFKRVTFDRLKALSKIIDHRIKYLLKVKEAITIIVKELGDYSKDKLVNSENAQFTYFTSYNVERATRDFDETLTETALMYDAVHLFARALHVLDASQQIDIKPLSCDLTNTWDHGYSLINYMKNVEMTGLTGSIKFDNQGFRSDFILDIIELNTKDGLQKIGRWNSTRGINFTRSYGEIYTQIVDNLHNKTFIVTTILSAPYCMYKESSKTLSGNSQFEGYSIDLIQEISRILGFNYTIQIVPDGRYGSFNRKTKEWDGMIKELLDQKADLAIADLTITSHPHACSTEAQNNDSMLSLHGSRSGQHVPNACLSLIASAQENLDFSSPRCLFNYRVYPPEGEEKKYSVLKLPHIPRGLRVILHDALEHFPLSLDVWIYMATAYLGVSVLLFILARQASCGSTLLPSCQASGFPRRRSTLGTRLRTIFSLPKPGFHISETRTEAAADYGEASSASSLAAAYFFAILRFLIFFLLFFYFLTFFLNIQKFLNLFRNREFNFHKLRE</sequence>
<evidence type="ECO:0000256" key="13">
    <source>
        <dbReference type="ARBA" id="ARBA00023303"/>
    </source>
</evidence>
<keyword evidence="19" id="KW-1185">Reference proteome</keyword>
<comment type="subcellular location">
    <subcellularLocation>
        <location evidence="1">Membrane</location>
        <topology evidence="1">Multi-pass membrane protein</topology>
    </subcellularLocation>
    <subcellularLocation>
        <location evidence="14">Postsynaptic cell membrane</location>
    </subcellularLocation>
</comment>
<feature type="transmembrane region" description="Helical" evidence="15">
    <location>
        <begin position="692"/>
        <end position="715"/>
    </location>
</feature>
<evidence type="ECO:0000256" key="12">
    <source>
        <dbReference type="ARBA" id="ARBA00023286"/>
    </source>
</evidence>
<evidence type="ECO:0000256" key="1">
    <source>
        <dbReference type="ARBA" id="ARBA00004141"/>
    </source>
</evidence>
<feature type="domain" description="Ionotropic glutamate receptor C-terminal" evidence="16">
    <location>
        <begin position="425"/>
        <end position="647"/>
    </location>
</feature>
<keyword evidence="9" id="KW-0675">Receptor</keyword>
<evidence type="ECO:0000259" key="17">
    <source>
        <dbReference type="SMART" id="SM00918"/>
    </source>
</evidence>
<dbReference type="Gene3D" id="3.40.50.2300">
    <property type="match status" value="3"/>
</dbReference>
<dbReference type="Pfam" id="PF01094">
    <property type="entry name" value="ANF_receptor"/>
    <property type="match status" value="1"/>
</dbReference>
<evidence type="ECO:0000256" key="3">
    <source>
        <dbReference type="ARBA" id="ARBA00022448"/>
    </source>
</evidence>
<keyword evidence="6" id="KW-0770">Synapse</keyword>
<dbReference type="InterPro" id="IPR015683">
    <property type="entry name" value="Ionotropic_Glu_rcpt"/>
</dbReference>
<evidence type="ECO:0000256" key="15">
    <source>
        <dbReference type="SAM" id="Phobius"/>
    </source>
</evidence>